<dbReference type="GO" id="GO:0015036">
    <property type="term" value="F:disulfide oxidoreductase activity"/>
    <property type="evidence" value="ECO:0007669"/>
    <property type="project" value="InterPro"/>
</dbReference>
<keyword evidence="5" id="KW-1133">Transmembrane helix</keyword>
<dbReference type="PROSITE" id="PS00194">
    <property type="entry name" value="THIOREDOXIN_1"/>
    <property type="match status" value="1"/>
</dbReference>
<dbReference type="GO" id="GO:0030288">
    <property type="term" value="C:outer membrane-bounded periplasmic space"/>
    <property type="evidence" value="ECO:0007669"/>
    <property type="project" value="InterPro"/>
</dbReference>
<dbReference type="PANTHER" id="PTHR42852">
    <property type="entry name" value="THIOL:DISULFIDE INTERCHANGE PROTEIN DSBE"/>
    <property type="match status" value="1"/>
</dbReference>
<reference evidence="7 8" key="1">
    <citation type="submission" date="2019-09" db="EMBL/GenBank/DDBJ databases">
        <title>Parvibaculum sedimenti sp. nov., isolated from sediment.</title>
        <authorList>
            <person name="Wang Y."/>
        </authorList>
    </citation>
    <scope>NUCLEOTIDE SEQUENCE [LARGE SCALE GENOMIC DNA]</scope>
    <source>
        <strain evidence="7 8">HXT-9</strain>
    </source>
</reference>
<evidence type="ECO:0000256" key="5">
    <source>
        <dbReference type="SAM" id="Phobius"/>
    </source>
</evidence>
<dbReference type="RefSeq" id="WP_152214661.1">
    <property type="nucleotide sequence ID" value="NZ_WESC01000002.1"/>
</dbReference>
<evidence type="ECO:0000256" key="4">
    <source>
        <dbReference type="ARBA" id="ARBA00023284"/>
    </source>
</evidence>
<evidence type="ECO:0000259" key="6">
    <source>
        <dbReference type="PROSITE" id="PS51352"/>
    </source>
</evidence>
<name>A0A6N6VMG1_9HYPH</name>
<dbReference type="SUPFAM" id="SSF52833">
    <property type="entry name" value="Thioredoxin-like"/>
    <property type="match status" value="1"/>
</dbReference>
<gene>
    <name evidence="7" type="ORF">F2P47_02935</name>
</gene>
<feature type="transmembrane region" description="Helical" evidence="5">
    <location>
        <begin position="6"/>
        <end position="24"/>
    </location>
</feature>
<dbReference type="CDD" id="cd03010">
    <property type="entry name" value="TlpA_like_DsbE"/>
    <property type="match status" value="1"/>
</dbReference>
<dbReference type="PROSITE" id="PS51352">
    <property type="entry name" value="THIOREDOXIN_2"/>
    <property type="match status" value="1"/>
</dbReference>
<proteinExistence type="predicted"/>
<feature type="domain" description="Thioredoxin" evidence="6">
    <location>
        <begin position="34"/>
        <end position="175"/>
    </location>
</feature>
<dbReference type="InterPro" id="IPR036249">
    <property type="entry name" value="Thioredoxin-like_sf"/>
</dbReference>
<dbReference type="Proteomes" id="UP000468901">
    <property type="component" value="Unassembled WGS sequence"/>
</dbReference>
<dbReference type="GO" id="GO:0017004">
    <property type="term" value="P:cytochrome complex assembly"/>
    <property type="evidence" value="ECO:0007669"/>
    <property type="project" value="UniProtKB-KW"/>
</dbReference>
<protein>
    <submittedName>
        <fullName evidence="7">DsbE family thiol:disulfide interchange protein</fullName>
    </submittedName>
</protein>
<evidence type="ECO:0000256" key="1">
    <source>
        <dbReference type="ARBA" id="ARBA00004196"/>
    </source>
</evidence>
<dbReference type="InterPro" id="IPR004799">
    <property type="entry name" value="Periplasmic_diS_OxRdtase_DsbE"/>
</dbReference>
<keyword evidence="5" id="KW-0812">Transmembrane</keyword>
<evidence type="ECO:0000256" key="2">
    <source>
        <dbReference type="ARBA" id="ARBA00022748"/>
    </source>
</evidence>
<dbReference type="Pfam" id="PF00578">
    <property type="entry name" value="AhpC-TSA"/>
    <property type="match status" value="1"/>
</dbReference>
<dbReference type="InterPro" id="IPR000866">
    <property type="entry name" value="AhpC/TSA"/>
</dbReference>
<dbReference type="Gene3D" id="3.40.30.10">
    <property type="entry name" value="Glutaredoxin"/>
    <property type="match status" value="1"/>
</dbReference>
<sequence length="177" mass="19085">MKLTALIPAGIFVVLAGFFLMAIFRGDPSRLPSALIGRAVPEFSLQPVDGLDRPGIATADFGLGKPVIVNVFASWCVPCREEHPVIVALKARAGVPIYGINYKDGAEPARRFLRELGDPFDRVGADTAGRVSIDWGVYGVPETYIVDGKGRIAYKQVGPLTPEIVEERILPALRAAE</sequence>
<evidence type="ECO:0000313" key="8">
    <source>
        <dbReference type="Proteomes" id="UP000468901"/>
    </source>
</evidence>
<dbReference type="InterPro" id="IPR050553">
    <property type="entry name" value="Thioredoxin_ResA/DsbE_sf"/>
</dbReference>
<keyword evidence="4" id="KW-0676">Redox-active center</keyword>
<dbReference type="GO" id="GO:0016209">
    <property type="term" value="F:antioxidant activity"/>
    <property type="evidence" value="ECO:0007669"/>
    <property type="project" value="InterPro"/>
</dbReference>
<dbReference type="NCBIfam" id="TIGR00385">
    <property type="entry name" value="dsbE"/>
    <property type="match status" value="1"/>
</dbReference>
<evidence type="ECO:0000256" key="3">
    <source>
        <dbReference type="ARBA" id="ARBA00023157"/>
    </source>
</evidence>
<keyword evidence="2" id="KW-0201">Cytochrome c-type biogenesis</keyword>
<comment type="caution">
    <text evidence="7">The sequence shown here is derived from an EMBL/GenBank/DDBJ whole genome shotgun (WGS) entry which is preliminary data.</text>
</comment>
<dbReference type="EMBL" id="WESC01000002">
    <property type="protein sequence ID" value="KAB7742239.1"/>
    <property type="molecule type" value="Genomic_DNA"/>
</dbReference>
<dbReference type="InterPro" id="IPR013766">
    <property type="entry name" value="Thioredoxin_domain"/>
</dbReference>
<dbReference type="InterPro" id="IPR017937">
    <property type="entry name" value="Thioredoxin_CS"/>
</dbReference>
<dbReference type="AlphaFoldDB" id="A0A6N6VMG1"/>
<organism evidence="7 8">
    <name type="scientific">Parvibaculum sedimenti</name>
    <dbReference type="NCBI Taxonomy" id="2608632"/>
    <lineage>
        <taxon>Bacteria</taxon>
        <taxon>Pseudomonadati</taxon>
        <taxon>Pseudomonadota</taxon>
        <taxon>Alphaproteobacteria</taxon>
        <taxon>Hyphomicrobiales</taxon>
        <taxon>Parvibaculaceae</taxon>
        <taxon>Parvibaculum</taxon>
    </lineage>
</organism>
<accession>A0A6N6VMG1</accession>
<evidence type="ECO:0000313" key="7">
    <source>
        <dbReference type="EMBL" id="KAB7742239.1"/>
    </source>
</evidence>
<dbReference type="PANTHER" id="PTHR42852:SF6">
    <property type="entry name" value="THIOL:DISULFIDE INTERCHANGE PROTEIN DSBE"/>
    <property type="match status" value="1"/>
</dbReference>
<keyword evidence="8" id="KW-1185">Reference proteome</keyword>
<comment type="subcellular location">
    <subcellularLocation>
        <location evidence="1">Cell envelope</location>
    </subcellularLocation>
</comment>
<keyword evidence="5" id="KW-0472">Membrane</keyword>
<keyword evidence="3" id="KW-1015">Disulfide bond</keyword>